<reference evidence="1 2" key="1">
    <citation type="submission" date="2016-10" db="EMBL/GenBank/DDBJ databases">
        <title>The genome sequence of Colletotrichum fioriniae PJ7.</title>
        <authorList>
            <person name="Baroncelli R."/>
        </authorList>
    </citation>
    <scope>NUCLEOTIDE SEQUENCE [LARGE SCALE GENOMIC DNA]</scope>
    <source>
        <strain evidence="1">Col 31</strain>
    </source>
</reference>
<dbReference type="AlphaFoldDB" id="A0AAI9XZQ1"/>
<evidence type="ECO:0000313" key="2">
    <source>
        <dbReference type="Proteomes" id="UP001239795"/>
    </source>
</evidence>
<sequence>MFIFAVEKGTALRAPLELPLLHLVFLLARELDEASPGAQPPSPSLKSQQTRNTTWWGPNIALAAVLLTFTRFSCMRLHYSGYGTLQLLFADSTSYLAQYRPVKEREREKGKPQKTQPLNDPTTFIVSTATVNGAPPPLPLLGSTRSSSCRPISIQIIQSPTFASSHQAYVLANHHHHHTNTAAAQQLTTHVRSTRTQPYISTPRLRRHTSTHPTSSSFNTYFSRSPICPYAYVVLRHPTLSDATCLFVHPLSSQPQSDQTQLSSRRLRCHPALVYTNHIARQSHHLHR</sequence>
<gene>
    <name evidence="1" type="ORF">CMEL01_12053</name>
</gene>
<dbReference type="EMBL" id="MLGG01000004">
    <property type="protein sequence ID" value="KAK1466061.1"/>
    <property type="molecule type" value="Genomic_DNA"/>
</dbReference>
<dbReference type="Proteomes" id="UP001239795">
    <property type="component" value="Unassembled WGS sequence"/>
</dbReference>
<protein>
    <submittedName>
        <fullName evidence="1">Uncharacterized protein</fullName>
    </submittedName>
</protein>
<name>A0AAI9XZQ1_9PEZI</name>
<evidence type="ECO:0000313" key="1">
    <source>
        <dbReference type="EMBL" id="KAK1466061.1"/>
    </source>
</evidence>
<comment type="caution">
    <text evidence="1">The sequence shown here is derived from an EMBL/GenBank/DDBJ whole genome shotgun (WGS) entry which is preliminary data.</text>
</comment>
<keyword evidence="2" id="KW-1185">Reference proteome</keyword>
<proteinExistence type="predicted"/>
<accession>A0AAI9XZQ1</accession>
<organism evidence="1 2">
    <name type="scientific">Colletotrichum melonis</name>
    <dbReference type="NCBI Taxonomy" id="1209925"/>
    <lineage>
        <taxon>Eukaryota</taxon>
        <taxon>Fungi</taxon>
        <taxon>Dikarya</taxon>
        <taxon>Ascomycota</taxon>
        <taxon>Pezizomycotina</taxon>
        <taxon>Sordariomycetes</taxon>
        <taxon>Hypocreomycetidae</taxon>
        <taxon>Glomerellales</taxon>
        <taxon>Glomerellaceae</taxon>
        <taxon>Colletotrichum</taxon>
        <taxon>Colletotrichum acutatum species complex</taxon>
    </lineage>
</organism>